<comment type="catalytic activity">
    <reaction evidence="1">
        <text>O-phospho-L-seryl-[protein] + H2O = L-seryl-[protein] + phosphate</text>
        <dbReference type="Rhea" id="RHEA:20629"/>
        <dbReference type="Rhea" id="RHEA-COMP:9863"/>
        <dbReference type="Rhea" id="RHEA-COMP:11604"/>
        <dbReference type="ChEBI" id="CHEBI:15377"/>
        <dbReference type="ChEBI" id="CHEBI:29999"/>
        <dbReference type="ChEBI" id="CHEBI:43474"/>
        <dbReference type="ChEBI" id="CHEBI:83421"/>
        <dbReference type="EC" id="3.1.3.16"/>
    </reaction>
</comment>
<dbReference type="PANTHER" id="PTHR12320:SF1">
    <property type="entry name" value="PROTEIN PHOSPHATASE PTC7 HOMOLOG"/>
    <property type="match status" value="1"/>
</dbReference>
<gene>
    <name evidence="3" type="ORF">NAEGRDRAFT_52047</name>
</gene>
<evidence type="ECO:0000313" key="4">
    <source>
        <dbReference type="Proteomes" id="UP000006671"/>
    </source>
</evidence>
<dbReference type="EMBL" id="GG738895">
    <property type="protein sequence ID" value="EFC40025.1"/>
    <property type="molecule type" value="Genomic_DNA"/>
</dbReference>
<evidence type="ECO:0000259" key="2">
    <source>
        <dbReference type="PROSITE" id="PS51746"/>
    </source>
</evidence>
<comment type="cofactor">
    <cofactor evidence="1">
        <name>Mg(2+)</name>
        <dbReference type="ChEBI" id="CHEBI:18420"/>
    </cofactor>
</comment>
<dbReference type="FunCoup" id="D2VT56">
    <property type="interactions" value="172"/>
</dbReference>
<protein>
    <recommendedName>
        <fullName evidence="1">Protein phosphatase</fullName>
        <ecNumber evidence="1">3.1.3.16</ecNumber>
    </recommendedName>
</protein>
<keyword evidence="1" id="KW-0460">Magnesium</keyword>
<dbReference type="KEGG" id="ngr:NAEGRDRAFT_52047"/>
<dbReference type="OMA" id="PERNGTC"/>
<dbReference type="AlphaFoldDB" id="D2VT56"/>
<sequence>MDKGIAKSLNIGDSGFVIIRNGGIIYRSKPQQHRFNAPYQLTICPPERNGTCIQNEPKDGDLVEHQLADGDIIVMGTDGLFDNLFDWQILQIINQGQAGIEPFSEILKKAATGDKESILRVNQQLHNRAREIAKLARIVSISDSNFTFTPFSKAYTEETGRHISGGKKDDITVIVAALLKRKIFVDSFSKNQ</sequence>
<name>D2VT56_NAEGR</name>
<keyword evidence="1" id="KW-0378">Hydrolase</keyword>
<comment type="cofactor">
    <cofactor evidence="1">
        <name>Mn(2+)</name>
        <dbReference type="ChEBI" id="CHEBI:29035"/>
    </cofactor>
</comment>
<keyword evidence="1" id="KW-0479">Metal-binding</keyword>
<keyword evidence="1" id="KW-0464">Manganese</keyword>
<dbReference type="OrthoDB" id="60843at2759"/>
<dbReference type="Gene3D" id="3.60.40.10">
    <property type="entry name" value="PPM-type phosphatase domain"/>
    <property type="match status" value="1"/>
</dbReference>
<dbReference type="RefSeq" id="XP_002672769.1">
    <property type="nucleotide sequence ID" value="XM_002672723.1"/>
</dbReference>
<dbReference type="EC" id="3.1.3.16" evidence="1"/>
<organism evidence="4">
    <name type="scientific">Naegleria gruberi</name>
    <name type="common">Amoeba</name>
    <dbReference type="NCBI Taxonomy" id="5762"/>
    <lineage>
        <taxon>Eukaryota</taxon>
        <taxon>Discoba</taxon>
        <taxon>Heterolobosea</taxon>
        <taxon>Tetramitia</taxon>
        <taxon>Eutetramitia</taxon>
        <taxon>Vahlkampfiidae</taxon>
        <taxon>Naegleria</taxon>
    </lineage>
</organism>
<dbReference type="PANTHER" id="PTHR12320">
    <property type="entry name" value="PROTEIN PHOSPHATASE 2C"/>
    <property type="match status" value="1"/>
</dbReference>
<comment type="similarity">
    <text evidence="1">Belongs to the PP2C family.</text>
</comment>
<dbReference type="eggNOG" id="KOG1379">
    <property type="taxonomic scope" value="Eukaryota"/>
</dbReference>
<proteinExistence type="inferred from homology"/>
<dbReference type="InterPro" id="IPR036457">
    <property type="entry name" value="PPM-type-like_dom_sf"/>
</dbReference>
<evidence type="ECO:0000256" key="1">
    <source>
        <dbReference type="RuleBase" id="RU366020"/>
    </source>
</evidence>
<dbReference type="GeneID" id="8854519"/>
<evidence type="ECO:0000313" key="3">
    <source>
        <dbReference type="EMBL" id="EFC40025.1"/>
    </source>
</evidence>
<dbReference type="Proteomes" id="UP000006671">
    <property type="component" value="Unassembled WGS sequence"/>
</dbReference>
<dbReference type="InterPro" id="IPR039123">
    <property type="entry name" value="PPTC7"/>
</dbReference>
<dbReference type="GO" id="GO:0004722">
    <property type="term" value="F:protein serine/threonine phosphatase activity"/>
    <property type="evidence" value="ECO:0007669"/>
    <property type="project" value="UniProtKB-EC"/>
</dbReference>
<accession>D2VT56</accession>
<dbReference type="GO" id="GO:0046872">
    <property type="term" value="F:metal ion binding"/>
    <property type="evidence" value="ECO:0007669"/>
    <property type="project" value="UniProtKB-UniRule"/>
</dbReference>
<dbReference type="PROSITE" id="PS51746">
    <property type="entry name" value="PPM_2"/>
    <property type="match status" value="1"/>
</dbReference>
<dbReference type="InterPro" id="IPR001932">
    <property type="entry name" value="PPM-type_phosphatase-like_dom"/>
</dbReference>
<dbReference type="InParanoid" id="D2VT56"/>
<feature type="domain" description="PPM-type phosphatase" evidence="2">
    <location>
        <begin position="1"/>
        <end position="178"/>
    </location>
</feature>
<keyword evidence="4" id="KW-1185">Reference proteome</keyword>
<comment type="catalytic activity">
    <reaction evidence="1">
        <text>O-phospho-L-threonyl-[protein] + H2O = L-threonyl-[protein] + phosphate</text>
        <dbReference type="Rhea" id="RHEA:47004"/>
        <dbReference type="Rhea" id="RHEA-COMP:11060"/>
        <dbReference type="Rhea" id="RHEA-COMP:11605"/>
        <dbReference type="ChEBI" id="CHEBI:15377"/>
        <dbReference type="ChEBI" id="CHEBI:30013"/>
        <dbReference type="ChEBI" id="CHEBI:43474"/>
        <dbReference type="ChEBI" id="CHEBI:61977"/>
        <dbReference type="EC" id="3.1.3.16"/>
    </reaction>
</comment>
<dbReference type="VEuPathDB" id="AmoebaDB:NAEGRDRAFT_52047"/>
<reference evidence="3 4" key="1">
    <citation type="journal article" date="2010" name="Cell">
        <title>The genome of Naegleria gruberi illuminates early eukaryotic versatility.</title>
        <authorList>
            <person name="Fritz-Laylin L.K."/>
            <person name="Prochnik S.E."/>
            <person name="Ginger M.L."/>
            <person name="Dacks J.B."/>
            <person name="Carpenter M.L."/>
            <person name="Field M.C."/>
            <person name="Kuo A."/>
            <person name="Paredez A."/>
            <person name="Chapman J."/>
            <person name="Pham J."/>
            <person name="Shu S."/>
            <person name="Neupane R."/>
            <person name="Cipriano M."/>
            <person name="Mancuso J."/>
            <person name="Tu H."/>
            <person name="Salamov A."/>
            <person name="Lindquist E."/>
            <person name="Shapiro H."/>
            <person name="Lucas S."/>
            <person name="Grigoriev I.V."/>
            <person name="Cande W.Z."/>
            <person name="Fulton C."/>
            <person name="Rokhsar D.S."/>
            <person name="Dawson S.C."/>
        </authorList>
    </citation>
    <scope>NUCLEOTIDE SEQUENCE [LARGE SCALE GENOMIC DNA]</scope>
    <source>
        <strain evidence="3 4">NEG-M</strain>
    </source>
</reference>
<keyword evidence="1" id="KW-0904">Protein phosphatase</keyword>
<dbReference type="STRING" id="5762.D2VT56"/>
<dbReference type="SUPFAM" id="SSF81606">
    <property type="entry name" value="PP2C-like"/>
    <property type="match status" value="1"/>
</dbReference>